<dbReference type="HOGENOM" id="CLU_1565828_0_0_1"/>
<dbReference type="GeneID" id="17291150"/>
<sequence>MVVPGSHSPSARKQENGTGVDITLDAVKMHLKSVTDNDVIANCSLALSNIATCCGTSRDFVAIGNLATQRGFKRAFSQCGVFAAVIQGMRNMLEVQKAQISGYRALLNLAYDEENKRLIFEDGGTDLILSSMQQHAGSTRVHMFGCLELHQMIFKNETALCVPAQQILAQA</sequence>
<dbReference type="KEGG" id="gtt:GUITHDRAFT_147256"/>
<reference evidence="2" key="3">
    <citation type="submission" date="2015-06" db="UniProtKB">
        <authorList>
            <consortium name="EnsemblProtists"/>
        </authorList>
    </citation>
    <scope>IDENTIFICATION</scope>
</reference>
<keyword evidence="3" id="KW-1185">Reference proteome</keyword>
<dbReference type="Gene3D" id="1.25.10.10">
    <property type="entry name" value="Leucine-rich Repeat Variant"/>
    <property type="match status" value="1"/>
</dbReference>
<protein>
    <recommendedName>
        <fullName evidence="4">Armadillo repeat-containing domain-containing protein</fullName>
    </recommendedName>
</protein>
<evidence type="ECO:0008006" key="4">
    <source>
        <dbReference type="Google" id="ProtNLM"/>
    </source>
</evidence>
<dbReference type="InterPro" id="IPR011989">
    <property type="entry name" value="ARM-like"/>
</dbReference>
<dbReference type="EMBL" id="JH993110">
    <property type="protein sequence ID" value="EKX34425.1"/>
    <property type="molecule type" value="Genomic_DNA"/>
</dbReference>
<dbReference type="Proteomes" id="UP000011087">
    <property type="component" value="Unassembled WGS sequence"/>
</dbReference>
<dbReference type="EnsemblProtists" id="EKX34425">
    <property type="protein sequence ID" value="EKX34425"/>
    <property type="gene ID" value="GUITHDRAFT_147256"/>
</dbReference>
<reference evidence="1 3" key="1">
    <citation type="journal article" date="2012" name="Nature">
        <title>Algal genomes reveal evolutionary mosaicism and the fate of nucleomorphs.</title>
        <authorList>
            <consortium name="DOE Joint Genome Institute"/>
            <person name="Curtis B.A."/>
            <person name="Tanifuji G."/>
            <person name="Burki F."/>
            <person name="Gruber A."/>
            <person name="Irimia M."/>
            <person name="Maruyama S."/>
            <person name="Arias M.C."/>
            <person name="Ball S.G."/>
            <person name="Gile G.H."/>
            <person name="Hirakawa Y."/>
            <person name="Hopkins J.F."/>
            <person name="Kuo A."/>
            <person name="Rensing S.A."/>
            <person name="Schmutz J."/>
            <person name="Symeonidi A."/>
            <person name="Elias M."/>
            <person name="Eveleigh R.J."/>
            <person name="Herman E.K."/>
            <person name="Klute M.J."/>
            <person name="Nakayama T."/>
            <person name="Obornik M."/>
            <person name="Reyes-Prieto A."/>
            <person name="Armbrust E.V."/>
            <person name="Aves S.J."/>
            <person name="Beiko R.G."/>
            <person name="Coutinho P."/>
            <person name="Dacks J.B."/>
            <person name="Durnford D.G."/>
            <person name="Fast N.M."/>
            <person name="Green B.R."/>
            <person name="Grisdale C.J."/>
            <person name="Hempel F."/>
            <person name="Henrissat B."/>
            <person name="Hoppner M.P."/>
            <person name="Ishida K."/>
            <person name="Kim E."/>
            <person name="Koreny L."/>
            <person name="Kroth P.G."/>
            <person name="Liu Y."/>
            <person name="Malik S.B."/>
            <person name="Maier U.G."/>
            <person name="McRose D."/>
            <person name="Mock T."/>
            <person name="Neilson J.A."/>
            <person name="Onodera N.T."/>
            <person name="Poole A.M."/>
            <person name="Pritham E.J."/>
            <person name="Richards T.A."/>
            <person name="Rocap G."/>
            <person name="Roy S.W."/>
            <person name="Sarai C."/>
            <person name="Schaack S."/>
            <person name="Shirato S."/>
            <person name="Slamovits C.H."/>
            <person name="Spencer D.F."/>
            <person name="Suzuki S."/>
            <person name="Worden A.Z."/>
            <person name="Zauner S."/>
            <person name="Barry K."/>
            <person name="Bell C."/>
            <person name="Bharti A.K."/>
            <person name="Crow J.A."/>
            <person name="Grimwood J."/>
            <person name="Kramer R."/>
            <person name="Lindquist E."/>
            <person name="Lucas S."/>
            <person name="Salamov A."/>
            <person name="McFadden G.I."/>
            <person name="Lane C.E."/>
            <person name="Keeling P.J."/>
            <person name="Gray M.W."/>
            <person name="Grigoriev I.V."/>
            <person name="Archibald J.M."/>
        </authorList>
    </citation>
    <scope>NUCLEOTIDE SEQUENCE</scope>
    <source>
        <strain evidence="1 3">CCMP2712</strain>
    </source>
</reference>
<accession>L1IEZ8</accession>
<dbReference type="PaxDb" id="55529-EKX34425"/>
<gene>
    <name evidence="1" type="ORF">GUITHDRAFT_147256</name>
</gene>
<reference evidence="3" key="2">
    <citation type="submission" date="2012-11" db="EMBL/GenBank/DDBJ databases">
        <authorList>
            <person name="Kuo A."/>
            <person name="Curtis B.A."/>
            <person name="Tanifuji G."/>
            <person name="Burki F."/>
            <person name="Gruber A."/>
            <person name="Irimia M."/>
            <person name="Maruyama S."/>
            <person name="Arias M.C."/>
            <person name="Ball S.G."/>
            <person name="Gile G.H."/>
            <person name="Hirakawa Y."/>
            <person name="Hopkins J.F."/>
            <person name="Rensing S.A."/>
            <person name="Schmutz J."/>
            <person name="Symeonidi A."/>
            <person name="Elias M."/>
            <person name="Eveleigh R.J."/>
            <person name="Herman E.K."/>
            <person name="Klute M.J."/>
            <person name="Nakayama T."/>
            <person name="Obornik M."/>
            <person name="Reyes-Prieto A."/>
            <person name="Armbrust E.V."/>
            <person name="Aves S.J."/>
            <person name="Beiko R.G."/>
            <person name="Coutinho P."/>
            <person name="Dacks J.B."/>
            <person name="Durnford D.G."/>
            <person name="Fast N.M."/>
            <person name="Green B.R."/>
            <person name="Grisdale C."/>
            <person name="Hempe F."/>
            <person name="Henrissat B."/>
            <person name="Hoppner M.P."/>
            <person name="Ishida K.-I."/>
            <person name="Kim E."/>
            <person name="Koreny L."/>
            <person name="Kroth P.G."/>
            <person name="Liu Y."/>
            <person name="Malik S.-B."/>
            <person name="Maier U.G."/>
            <person name="McRose D."/>
            <person name="Mock T."/>
            <person name="Neilson J.A."/>
            <person name="Onodera N.T."/>
            <person name="Poole A.M."/>
            <person name="Pritham E.J."/>
            <person name="Richards T.A."/>
            <person name="Rocap G."/>
            <person name="Roy S.W."/>
            <person name="Sarai C."/>
            <person name="Schaack S."/>
            <person name="Shirato S."/>
            <person name="Slamovits C.H."/>
            <person name="Spencer D.F."/>
            <person name="Suzuki S."/>
            <person name="Worden A.Z."/>
            <person name="Zauner S."/>
            <person name="Barry K."/>
            <person name="Bell C."/>
            <person name="Bharti A.K."/>
            <person name="Crow J.A."/>
            <person name="Grimwood J."/>
            <person name="Kramer R."/>
            <person name="Lindquist E."/>
            <person name="Lucas S."/>
            <person name="Salamov A."/>
            <person name="McFadden G.I."/>
            <person name="Lane C.E."/>
            <person name="Keeling P.J."/>
            <person name="Gray M.W."/>
            <person name="Grigoriev I.V."/>
            <person name="Archibald J.M."/>
        </authorList>
    </citation>
    <scope>NUCLEOTIDE SEQUENCE</scope>
    <source>
        <strain evidence="3">CCMP2712</strain>
    </source>
</reference>
<evidence type="ECO:0000313" key="3">
    <source>
        <dbReference type="Proteomes" id="UP000011087"/>
    </source>
</evidence>
<dbReference type="RefSeq" id="XP_005821405.1">
    <property type="nucleotide sequence ID" value="XM_005821348.1"/>
</dbReference>
<organism evidence="1">
    <name type="scientific">Guillardia theta (strain CCMP2712)</name>
    <name type="common">Cryptophyte</name>
    <dbReference type="NCBI Taxonomy" id="905079"/>
    <lineage>
        <taxon>Eukaryota</taxon>
        <taxon>Cryptophyceae</taxon>
        <taxon>Pyrenomonadales</taxon>
        <taxon>Geminigeraceae</taxon>
        <taxon>Guillardia</taxon>
    </lineage>
</organism>
<evidence type="ECO:0000313" key="2">
    <source>
        <dbReference type="EnsemblProtists" id="EKX34425"/>
    </source>
</evidence>
<evidence type="ECO:0000313" key="1">
    <source>
        <dbReference type="EMBL" id="EKX34425.1"/>
    </source>
</evidence>
<name>L1IEZ8_GUITC</name>
<dbReference type="AlphaFoldDB" id="L1IEZ8"/>
<dbReference type="SUPFAM" id="SSF48371">
    <property type="entry name" value="ARM repeat"/>
    <property type="match status" value="1"/>
</dbReference>
<proteinExistence type="predicted"/>
<dbReference type="InterPro" id="IPR016024">
    <property type="entry name" value="ARM-type_fold"/>
</dbReference>